<feature type="compositionally biased region" description="Polar residues" evidence="1">
    <location>
        <begin position="53"/>
        <end position="70"/>
    </location>
</feature>
<evidence type="ECO:0000313" key="3">
    <source>
        <dbReference type="Proteomes" id="UP001367676"/>
    </source>
</evidence>
<evidence type="ECO:0000313" key="2">
    <source>
        <dbReference type="EMBL" id="KAK7597926.1"/>
    </source>
</evidence>
<feature type="region of interest" description="Disordered" evidence="1">
    <location>
        <begin position="111"/>
        <end position="138"/>
    </location>
</feature>
<dbReference type="AlphaFoldDB" id="A0AAN9TP58"/>
<evidence type="ECO:0000256" key="1">
    <source>
        <dbReference type="SAM" id="MobiDB-lite"/>
    </source>
</evidence>
<dbReference type="Proteomes" id="UP001367676">
    <property type="component" value="Unassembled WGS sequence"/>
</dbReference>
<proteinExistence type="predicted"/>
<sequence length="290" mass="32767">MPEDIVYECERFRPSLVKGAFPTIFPEAPPEGYKSAKKRRLETIFGDRFASASKDTTQKPQPAANQNDSVENILDDNRLDATENMVVELANIVNENSGIENICIPVDSYGDTTEDSVPDQQHTRNENPVIKNRLDRGQIDATKNTDQEQQKMNENPKTMNISIDSDADEAEDIERLQPIVELNASVDLPDDDLVVDNTALEGQTAGKHNPVTIWIKAEEEEEELEKEDDHDVDEFTSSSVIENFDDLAYVRDSAIIIDEPKVRDLDTVKNVVKKLHEFKECPYSEDKSIK</sequence>
<name>A0AAN9TP58_9HEMI</name>
<comment type="caution">
    <text evidence="2">The sequence shown here is derived from an EMBL/GenBank/DDBJ whole genome shotgun (WGS) entry which is preliminary data.</text>
</comment>
<feature type="region of interest" description="Disordered" evidence="1">
    <location>
        <begin position="48"/>
        <end position="72"/>
    </location>
</feature>
<accession>A0AAN9TP58</accession>
<gene>
    <name evidence="2" type="ORF">V9T40_014882</name>
</gene>
<organism evidence="2 3">
    <name type="scientific">Parthenolecanium corni</name>
    <dbReference type="NCBI Taxonomy" id="536013"/>
    <lineage>
        <taxon>Eukaryota</taxon>
        <taxon>Metazoa</taxon>
        <taxon>Ecdysozoa</taxon>
        <taxon>Arthropoda</taxon>
        <taxon>Hexapoda</taxon>
        <taxon>Insecta</taxon>
        <taxon>Pterygota</taxon>
        <taxon>Neoptera</taxon>
        <taxon>Paraneoptera</taxon>
        <taxon>Hemiptera</taxon>
        <taxon>Sternorrhyncha</taxon>
        <taxon>Coccoidea</taxon>
        <taxon>Coccidae</taxon>
        <taxon>Parthenolecanium</taxon>
    </lineage>
</organism>
<protein>
    <submittedName>
        <fullName evidence="2">Uncharacterized protein</fullName>
    </submittedName>
</protein>
<keyword evidence="3" id="KW-1185">Reference proteome</keyword>
<dbReference type="EMBL" id="JBBCAQ010000016">
    <property type="protein sequence ID" value="KAK7597926.1"/>
    <property type="molecule type" value="Genomic_DNA"/>
</dbReference>
<reference evidence="2 3" key="1">
    <citation type="submission" date="2024-03" db="EMBL/GenBank/DDBJ databases">
        <title>Adaptation during the transition from Ophiocordyceps entomopathogen to insect associate is accompanied by gene loss and intensified selection.</title>
        <authorList>
            <person name="Ward C.M."/>
            <person name="Onetto C.A."/>
            <person name="Borneman A.R."/>
        </authorList>
    </citation>
    <scope>NUCLEOTIDE SEQUENCE [LARGE SCALE GENOMIC DNA]</scope>
    <source>
        <strain evidence="2">AWRI1</strain>
        <tissue evidence="2">Single Adult Female</tissue>
    </source>
</reference>